<dbReference type="PANTHER" id="PTHR42756">
    <property type="entry name" value="TRANSCRIPTIONAL REGULATOR, MARR"/>
    <property type="match status" value="1"/>
</dbReference>
<evidence type="ECO:0000259" key="4">
    <source>
        <dbReference type="PROSITE" id="PS50995"/>
    </source>
</evidence>
<keyword evidence="2" id="KW-0238">DNA-binding</keyword>
<evidence type="ECO:0000313" key="5">
    <source>
        <dbReference type="EMBL" id="MPM93661.1"/>
    </source>
</evidence>
<dbReference type="EMBL" id="VSSQ01040421">
    <property type="protein sequence ID" value="MPM93661.1"/>
    <property type="molecule type" value="Genomic_DNA"/>
</dbReference>
<dbReference type="InterPro" id="IPR036390">
    <property type="entry name" value="WH_DNA-bd_sf"/>
</dbReference>
<gene>
    <name evidence="5" type="primary">slyA_40</name>
    <name evidence="5" type="ORF">SDC9_140801</name>
</gene>
<evidence type="ECO:0000256" key="2">
    <source>
        <dbReference type="ARBA" id="ARBA00023125"/>
    </source>
</evidence>
<evidence type="ECO:0000256" key="3">
    <source>
        <dbReference type="ARBA" id="ARBA00023163"/>
    </source>
</evidence>
<dbReference type="InterPro" id="IPR023187">
    <property type="entry name" value="Tscrpt_reg_MarR-type_CS"/>
</dbReference>
<dbReference type="Pfam" id="PF12802">
    <property type="entry name" value="MarR_2"/>
    <property type="match status" value="1"/>
</dbReference>
<dbReference type="GO" id="GO:0003677">
    <property type="term" value="F:DNA binding"/>
    <property type="evidence" value="ECO:0007669"/>
    <property type="project" value="UniProtKB-KW"/>
</dbReference>
<accession>A0A645DWG7</accession>
<organism evidence="5">
    <name type="scientific">bioreactor metagenome</name>
    <dbReference type="NCBI Taxonomy" id="1076179"/>
    <lineage>
        <taxon>unclassified sequences</taxon>
        <taxon>metagenomes</taxon>
        <taxon>ecological metagenomes</taxon>
    </lineage>
</organism>
<dbReference type="AlphaFoldDB" id="A0A645DWG7"/>
<dbReference type="InterPro" id="IPR036388">
    <property type="entry name" value="WH-like_DNA-bd_sf"/>
</dbReference>
<feature type="domain" description="HTH marR-type" evidence="4">
    <location>
        <begin position="1"/>
        <end position="119"/>
    </location>
</feature>
<dbReference type="GO" id="GO:0003700">
    <property type="term" value="F:DNA-binding transcription factor activity"/>
    <property type="evidence" value="ECO:0007669"/>
    <property type="project" value="InterPro"/>
</dbReference>
<dbReference type="SUPFAM" id="SSF46785">
    <property type="entry name" value="Winged helix' DNA-binding domain"/>
    <property type="match status" value="1"/>
</dbReference>
<dbReference type="InterPro" id="IPR000835">
    <property type="entry name" value="HTH_MarR-typ"/>
</dbReference>
<dbReference type="Gene3D" id="1.10.10.10">
    <property type="entry name" value="Winged helix-like DNA-binding domain superfamily/Winged helix DNA-binding domain"/>
    <property type="match status" value="1"/>
</dbReference>
<keyword evidence="1" id="KW-0805">Transcription regulation</keyword>
<protein>
    <submittedName>
        <fullName evidence="5">Transcriptional regulator SlyA</fullName>
    </submittedName>
</protein>
<dbReference type="SMART" id="SM00347">
    <property type="entry name" value="HTH_MARR"/>
    <property type="match status" value="1"/>
</dbReference>
<keyword evidence="3" id="KW-0804">Transcription</keyword>
<dbReference type="PROSITE" id="PS50995">
    <property type="entry name" value="HTH_MARR_2"/>
    <property type="match status" value="1"/>
</dbReference>
<reference evidence="5" key="1">
    <citation type="submission" date="2019-08" db="EMBL/GenBank/DDBJ databases">
        <authorList>
            <person name="Kucharzyk K."/>
            <person name="Murdoch R.W."/>
            <person name="Higgins S."/>
            <person name="Loffler F."/>
        </authorList>
    </citation>
    <scope>NUCLEOTIDE SEQUENCE</scope>
</reference>
<dbReference type="PRINTS" id="PR00598">
    <property type="entry name" value="HTHMARR"/>
</dbReference>
<name>A0A645DWG7_9ZZZZ</name>
<sequence>MQCLLDRAFEPFGLGYGNYAFLLVLRRQDGQTQEDLSSELGFDKGTTARSLKKLEQLGYIQRKRSKIDGRANQVFLTHKGQNVLPFVEQILADLMTEILGDMTAKERQIACSLIYRMASNALSLKHSEGGKTSCLFNKE</sequence>
<comment type="caution">
    <text evidence="5">The sequence shown here is derived from an EMBL/GenBank/DDBJ whole genome shotgun (WGS) entry which is preliminary data.</text>
</comment>
<evidence type="ECO:0000256" key="1">
    <source>
        <dbReference type="ARBA" id="ARBA00023015"/>
    </source>
</evidence>
<dbReference type="PANTHER" id="PTHR42756:SF1">
    <property type="entry name" value="TRANSCRIPTIONAL REPRESSOR OF EMRAB OPERON"/>
    <property type="match status" value="1"/>
</dbReference>
<proteinExistence type="predicted"/>
<dbReference type="PROSITE" id="PS01117">
    <property type="entry name" value="HTH_MARR_1"/>
    <property type="match status" value="1"/>
</dbReference>